<dbReference type="InterPro" id="IPR011798">
    <property type="entry name" value="APS_reductase"/>
</dbReference>
<dbReference type="GO" id="GO:0019344">
    <property type="term" value="P:cysteine biosynthetic process"/>
    <property type="evidence" value="ECO:0007669"/>
    <property type="project" value="InterPro"/>
</dbReference>
<evidence type="ECO:0000313" key="12">
    <source>
        <dbReference type="EMBL" id="TLS38124.1"/>
    </source>
</evidence>
<feature type="binding site" evidence="10">
    <location>
        <position position="208"/>
    </location>
    <ligand>
        <name>[4Fe-4S] cluster</name>
        <dbReference type="ChEBI" id="CHEBI:49883"/>
    </ligand>
</feature>
<evidence type="ECO:0000256" key="6">
    <source>
        <dbReference type="ARBA" id="ARBA00024386"/>
    </source>
</evidence>
<sequence length="236" mass="27726">MNEALSYNTWNDRKAQEVIESLKDYMEVIKWAYATYGEKLVYACSFGAEGIVLIDLIYKVEKHAKIVFLDTDLHFKETYRLIQQMKEKYPLLNIQFLKPELTLEEQSEQCGEELWHRDPNRCCYIRKIQPLEKALAGAEAWISGLRREQSPARAKTEYINKDEKFKSVKICPLIQWTWEDIWTYINLNDLPYNELHDRGYPSIGCEMCTVPAAETGDSRSGRWAKHTKTECGLHFR</sequence>
<evidence type="ECO:0000256" key="4">
    <source>
        <dbReference type="ARBA" id="ARBA00024298"/>
    </source>
</evidence>
<feature type="binding site" evidence="10">
    <location>
        <position position="122"/>
    </location>
    <ligand>
        <name>[4Fe-4S] cluster</name>
        <dbReference type="ChEBI" id="CHEBI:49883"/>
    </ligand>
</feature>
<dbReference type="PANTHER" id="PTHR46509">
    <property type="entry name" value="PHOSPHOADENOSINE PHOSPHOSULFATE REDUCTASE"/>
    <property type="match status" value="1"/>
</dbReference>
<dbReference type="HAMAP" id="MF_00063">
    <property type="entry name" value="CysH"/>
    <property type="match status" value="1"/>
</dbReference>
<comment type="cofactor">
    <cofactor evidence="10">
        <name>[4Fe-4S] cluster</name>
        <dbReference type="ChEBI" id="CHEBI:49883"/>
    </cofactor>
    <text evidence="10">Binds 1 [4Fe-4S] cluster per subunit.</text>
</comment>
<dbReference type="GO" id="GO:0051539">
    <property type="term" value="F:4 iron, 4 sulfur cluster binding"/>
    <property type="evidence" value="ECO:0007669"/>
    <property type="project" value="UniProtKB-UniRule"/>
</dbReference>
<comment type="subcellular location">
    <subcellularLocation>
        <location evidence="10">Cytoplasm</location>
    </subcellularLocation>
</comment>
<dbReference type="Pfam" id="PF01507">
    <property type="entry name" value="PAPS_reduct"/>
    <property type="match status" value="1"/>
</dbReference>
<dbReference type="Proteomes" id="UP000308230">
    <property type="component" value="Unassembled WGS sequence"/>
</dbReference>
<evidence type="ECO:0000256" key="7">
    <source>
        <dbReference type="ARBA" id="ARBA00029514"/>
    </source>
</evidence>
<keyword evidence="10" id="KW-0479">Metal-binding</keyword>
<proteinExistence type="inferred from homology"/>
<gene>
    <name evidence="10" type="primary">cysH</name>
    <name evidence="12" type="ORF">FCL54_06170</name>
</gene>
<dbReference type="NCBIfam" id="TIGR02055">
    <property type="entry name" value="APS_reductase"/>
    <property type="match status" value="1"/>
</dbReference>
<feature type="binding site" evidence="10">
    <location>
        <position position="205"/>
    </location>
    <ligand>
        <name>[4Fe-4S] cluster</name>
        <dbReference type="ChEBI" id="CHEBI:49883"/>
    </ligand>
</feature>
<evidence type="ECO:0000256" key="2">
    <source>
        <dbReference type="ARBA" id="ARBA00022490"/>
    </source>
</evidence>
<reference evidence="12 13" key="1">
    <citation type="submission" date="2019-04" db="EMBL/GenBank/DDBJ databases">
        <title>Bacillus caeni sp. nov., a bacterium isolated from mangrove sediment.</title>
        <authorList>
            <person name="Huang H."/>
            <person name="Mo K."/>
            <person name="Hu Y."/>
        </authorList>
    </citation>
    <scope>NUCLEOTIDE SEQUENCE [LARGE SCALE GENOMIC DNA]</scope>
    <source>
        <strain evidence="12 13">HB172195</strain>
    </source>
</reference>
<dbReference type="OrthoDB" id="9772604at2"/>
<dbReference type="GO" id="GO:0070814">
    <property type="term" value="P:hydrogen sulfide biosynthetic process"/>
    <property type="evidence" value="ECO:0007669"/>
    <property type="project" value="UniProtKB-UniRule"/>
</dbReference>
<keyword evidence="3 10" id="KW-0560">Oxidoreductase</keyword>
<dbReference type="EC" id="1.8.4.10" evidence="6 10"/>
<dbReference type="CDD" id="cd23945">
    <property type="entry name" value="PAPS_reductase"/>
    <property type="match status" value="1"/>
</dbReference>
<evidence type="ECO:0000313" key="13">
    <source>
        <dbReference type="Proteomes" id="UP000308230"/>
    </source>
</evidence>
<evidence type="ECO:0000256" key="9">
    <source>
        <dbReference type="ARBA" id="ARBA00032041"/>
    </source>
</evidence>
<feature type="binding site" evidence="10">
    <location>
        <position position="123"/>
    </location>
    <ligand>
        <name>[4Fe-4S] cluster</name>
        <dbReference type="ChEBI" id="CHEBI:49883"/>
    </ligand>
</feature>
<keyword evidence="10" id="KW-0411">Iron-sulfur</keyword>
<feature type="active site" description="Nucleophile; cysteine thiosulfonate intermediate" evidence="10">
    <location>
        <position position="231"/>
    </location>
</feature>
<evidence type="ECO:0000256" key="8">
    <source>
        <dbReference type="ARBA" id="ARBA00030894"/>
    </source>
</evidence>
<dbReference type="InterPro" id="IPR014729">
    <property type="entry name" value="Rossmann-like_a/b/a_fold"/>
</dbReference>
<dbReference type="GO" id="GO:0019379">
    <property type="term" value="P:sulfate assimilation, phosphoadenylyl sulfate reduction by phosphoadenylyl-sulfate reductase (thioredoxin)"/>
    <property type="evidence" value="ECO:0007669"/>
    <property type="project" value="UniProtKB-UniRule"/>
</dbReference>
<keyword evidence="10" id="KW-0408">Iron</keyword>
<dbReference type="NCBIfam" id="TIGR00434">
    <property type="entry name" value="cysH"/>
    <property type="match status" value="1"/>
</dbReference>
<dbReference type="FunFam" id="3.40.50.620:FF:000095">
    <property type="entry name" value="Phosphoadenosine phosphosulfate reductase"/>
    <property type="match status" value="1"/>
</dbReference>
<evidence type="ECO:0000256" key="10">
    <source>
        <dbReference type="HAMAP-Rule" id="MF_00063"/>
    </source>
</evidence>
<dbReference type="PIRSF" id="PIRSF000857">
    <property type="entry name" value="PAPS_reductase"/>
    <property type="match status" value="1"/>
</dbReference>
<protein>
    <recommendedName>
        <fullName evidence="7 10">Adenosine 5'-phosphosulfate reductase</fullName>
        <shortName evidence="10">APS reductase</shortName>
        <ecNumber evidence="6 10">1.8.4.10</ecNumber>
    </recommendedName>
    <alternativeName>
        <fullName evidence="9 10">5'-adenylylsulfate reductase</fullName>
    </alternativeName>
    <alternativeName>
        <fullName evidence="8 10">Thioredoxin-dependent 5'-adenylylsulfate reductase</fullName>
    </alternativeName>
</protein>
<comment type="similarity">
    <text evidence="1 10">Belongs to the PAPS reductase family. CysH subfamily.</text>
</comment>
<dbReference type="EMBL" id="SWLG01000004">
    <property type="protein sequence ID" value="TLS38124.1"/>
    <property type="molecule type" value="Genomic_DNA"/>
</dbReference>
<keyword evidence="2 10" id="KW-0963">Cytoplasm</keyword>
<feature type="domain" description="Phosphoadenosine phosphosulphate reductase" evidence="11">
    <location>
        <begin position="40"/>
        <end position="211"/>
    </location>
</feature>
<comment type="function">
    <text evidence="4 10">Catalyzes the formation of sulfite from adenosine 5'-phosphosulfate (APS) using thioredoxin as an electron donor.</text>
</comment>
<dbReference type="GO" id="GO:0046872">
    <property type="term" value="F:metal ion binding"/>
    <property type="evidence" value="ECO:0007669"/>
    <property type="project" value="UniProtKB-KW"/>
</dbReference>
<dbReference type="AlphaFoldDB" id="A0A5R9FC39"/>
<name>A0A5R9FC39_9BACL</name>
<evidence type="ECO:0000256" key="1">
    <source>
        <dbReference type="ARBA" id="ARBA00009732"/>
    </source>
</evidence>
<dbReference type="Gene3D" id="3.40.50.620">
    <property type="entry name" value="HUPs"/>
    <property type="match status" value="1"/>
</dbReference>
<dbReference type="GO" id="GO:0004604">
    <property type="term" value="F:phosphoadenylyl-sulfate reductase (thioredoxin) activity"/>
    <property type="evidence" value="ECO:0007669"/>
    <property type="project" value="UniProtKB-UniRule"/>
</dbReference>
<accession>A0A5R9FC39</accession>
<comment type="pathway">
    <text evidence="5 10">Sulfur metabolism; hydrogen sulfide biosynthesis; sulfite from sulfate.</text>
</comment>
<dbReference type="GO" id="GO:0043866">
    <property type="term" value="F:adenylyl-sulfate reductase (thioredoxin) activity"/>
    <property type="evidence" value="ECO:0007669"/>
    <property type="project" value="UniProtKB-EC"/>
</dbReference>
<evidence type="ECO:0000256" key="3">
    <source>
        <dbReference type="ARBA" id="ARBA00023002"/>
    </source>
</evidence>
<organism evidence="12 13">
    <name type="scientific">Exobacillus caeni</name>
    <dbReference type="NCBI Taxonomy" id="2574798"/>
    <lineage>
        <taxon>Bacteria</taxon>
        <taxon>Bacillati</taxon>
        <taxon>Bacillota</taxon>
        <taxon>Bacilli</taxon>
        <taxon>Bacillales</taxon>
        <taxon>Guptibacillaceae</taxon>
        <taxon>Exobacillus</taxon>
    </lineage>
</organism>
<dbReference type="SUPFAM" id="SSF52402">
    <property type="entry name" value="Adenine nucleotide alpha hydrolases-like"/>
    <property type="match status" value="1"/>
</dbReference>
<dbReference type="InterPro" id="IPR002500">
    <property type="entry name" value="PAPS_reduct_dom"/>
</dbReference>
<dbReference type="GO" id="GO:0005737">
    <property type="term" value="C:cytoplasm"/>
    <property type="evidence" value="ECO:0007669"/>
    <property type="project" value="UniProtKB-SubCell"/>
</dbReference>
<evidence type="ECO:0000259" key="11">
    <source>
        <dbReference type="Pfam" id="PF01507"/>
    </source>
</evidence>
<keyword evidence="13" id="KW-1185">Reference proteome</keyword>
<comment type="caution">
    <text evidence="12">The sequence shown here is derived from an EMBL/GenBank/DDBJ whole genome shotgun (WGS) entry which is preliminary data.</text>
</comment>
<dbReference type="NCBIfam" id="NF002537">
    <property type="entry name" value="PRK02090.1"/>
    <property type="match status" value="1"/>
</dbReference>
<dbReference type="PANTHER" id="PTHR46509:SF1">
    <property type="entry name" value="PHOSPHOADENOSINE PHOSPHOSULFATE REDUCTASE"/>
    <property type="match status" value="1"/>
</dbReference>
<dbReference type="InterPro" id="IPR004511">
    <property type="entry name" value="PAPS/APS_Rdtase"/>
</dbReference>
<comment type="catalytic activity">
    <reaction evidence="10">
        <text>[thioredoxin]-disulfide + sulfite + AMP + 2 H(+) = adenosine 5'-phosphosulfate + [thioredoxin]-dithiol</text>
        <dbReference type="Rhea" id="RHEA:21976"/>
        <dbReference type="Rhea" id="RHEA-COMP:10698"/>
        <dbReference type="Rhea" id="RHEA-COMP:10700"/>
        <dbReference type="ChEBI" id="CHEBI:15378"/>
        <dbReference type="ChEBI" id="CHEBI:17359"/>
        <dbReference type="ChEBI" id="CHEBI:29950"/>
        <dbReference type="ChEBI" id="CHEBI:50058"/>
        <dbReference type="ChEBI" id="CHEBI:58243"/>
        <dbReference type="ChEBI" id="CHEBI:456215"/>
        <dbReference type="EC" id="1.8.4.10"/>
    </reaction>
</comment>
<dbReference type="RefSeq" id="WP_138124277.1">
    <property type="nucleotide sequence ID" value="NZ_SWLG01000004.1"/>
</dbReference>
<evidence type="ECO:0000256" key="5">
    <source>
        <dbReference type="ARBA" id="ARBA00024327"/>
    </source>
</evidence>